<dbReference type="EMBL" id="JADOUA010000001">
    <property type="protein sequence ID" value="MBG6092413.1"/>
    <property type="molecule type" value="Genomic_DNA"/>
</dbReference>
<dbReference type="GO" id="GO:0005886">
    <property type="term" value="C:plasma membrane"/>
    <property type="evidence" value="ECO:0007669"/>
    <property type="project" value="InterPro"/>
</dbReference>
<dbReference type="Gene3D" id="3.30.479.30">
    <property type="entry name" value="Band 7 domain"/>
    <property type="match status" value="1"/>
</dbReference>
<keyword evidence="4" id="KW-0645">Protease</keyword>
<sequence length="389" mass="42070">MEAVVIVIIVVAILAFLGAAASVRVVQQFENGIVFRFGQVQREGRLRPGAVRRPGLTFIVPIMERMQKVSQQTVTMNVPAQEGITQDNVSVRVDAVVYIRVIDPVKAIVNVQNYGYAVSQIGQTSLRSVIGQTDMQELLGEREKINARLRRIMDEITDAPWGIRIERVEIKDVSLPEGMKRSMARQAEAERERRARIITADGEFQASKRLAAAAEIMSQDPAALQLRMLQTVVEVSAEKNSTLVMPLPVEILRFFDKMSGGTAEAGRPAERTDLRERLAKAEEDLALAAEQPSTLESPQDVPPVIGLDAPGSKSTPKSESRGASEGEPEGASKGGKRGSEEAREVSGPAGAGETPPGLEAGERPPAHPLDGPAQRQPGQPAEPPADRES</sequence>
<name>A0A931DPN7_9ACTN</name>
<comment type="caution">
    <text evidence="4">The sequence shown here is derived from an EMBL/GenBank/DDBJ whole genome shotgun (WGS) entry which is preliminary data.</text>
</comment>
<dbReference type="PANTHER" id="PTHR10264:SF19">
    <property type="entry name" value="AT06885P-RELATED"/>
    <property type="match status" value="1"/>
</dbReference>
<keyword evidence="5" id="KW-1185">Reference proteome</keyword>
<dbReference type="Proteomes" id="UP000614047">
    <property type="component" value="Unassembled WGS sequence"/>
</dbReference>
<proteinExistence type="inferred from homology"/>
<evidence type="ECO:0000256" key="2">
    <source>
        <dbReference type="SAM" id="MobiDB-lite"/>
    </source>
</evidence>
<evidence type="ECO:0000259" key="3">
    <source>
        <dbReference type="SMART" id="SM00244"/>
    </source>
</evidence>
<dbReference type="GO" id="GO:0008233">
    <property type="term" value="F:peptidase activity"/>
    <property type="evidence" value="ECO:0007669"/>
    <property type="project" value="UniProtKB-KW"/>
</dbReference>
<dbReference type="FunFam" id="3.30.479.30:FF:000004">
    <property type="entry name" value="Putative membrane protease family, stomatin"/>
    <property type="match status" value="1"/>
</dbReference>
<dbReference type="PRINTS" id="PR00721">
    <property type="entry name" value="STOMATIN"/>
</dbReference>
<evidence type="ECO:0000313" key="4">
    <source>
        <dbReference type="EMBL" id="MBG6092413.1"/>
    </source>
</evidence>
<organism evidence="4 5">
    <name type="scientific">Actinomadura viridis</name>
    <dbReference type="NCBI Taxonomy" id="58110"/>
    <lineage>
        <taxon>Bacteria</taxon>
        <taxon>Bacillati</taxon>
        <taxon>Actinomycetota</taxon>
        <taxon>Actinomycetes</taxon>
        <taxon>Streptosporangiales</taxon>
        <taxon>Thermomonosporaceae</taxon>
        <taxon>Actinomadura</taxon>
    </lineage>
</organism>
<evidence type="ECO:0000313" key="5">
    <source>
        <dbReference type="Proteomes" id="UP000614047"/>
    </source>
</evidence>
<dbReference type="SUPFAM" id="SSF117892">
    <property type="entry name" value="Band 7/SPFH domain"/>
    <property type="match status" value="1"/>
</dbReference>
<gene>
    <name evidence="4" type="ORF">IW256_006526</name>
</gene>
<dbReference type="PANTHER" id="PTHR10264">
    <property type="entry name" value="BAND 7 PROTEIN-RELATED"/>
    <property type="match status" value="1"/>
</dbReference>
<reference evidence="4" key="1">
    <citation type="submission" date="2020-11" db="EMBL/GenBank/DDBJ databases">
        <title>Sequencing the genomes of 1000 actinobacteria strains.</title>
        <authorList>
            <person name="Klenk H.-P."/>
        </authorList>
    </citation>
    <scope>NUCLEOTIDE SEQUENCE</scope>
    <source>
        <strain evidence="4">DSM 43175</strain>
    </source>
</reference>
<dbReference type="GO" id="GO:0098552">
    <property type="term" value="C:side of membrane"/>
    <property type="evidence" value="ECO:0007669"/>
    <property type="project" value="UniProtKB-ARBA"/>
</dbReference>
<feature type="domain" description="Band 7" evidence="3">
    <location>
        <begin position="21"/>
        <end position="187"/>
    </location>
</feature>
<dbReference type="Pfam" id="PF01145">
    <property type="entry name" value="Band_7"/>
    <property type="match status" value="1"/>
</dbReference>
<dbReference type="SMART" id="SM00244">
    <property type="entry name" value="PHB"/>
    <property type="match status" value="1"/>
</dbReference>
<dbReference type="Gene3D" id="6.10.250.2090">
    <property type="match status" value="1"/>
</dbReference>
<protein>
    <submittedName>
        <fullName evidence="4">Regulator of protease activity HflC (Stomatin/prohibitin superfamily)</fullName>
    </submittedName>
</protein>
<accession>A0A931DPN7</accession>
<dbReference type="InterPro" id="IPR043202">
    <property type="entry name" value="Band-7_stomatin-like"/>
</dbReference>
<evidence type="ECO:0000256" key="1">
    <source>
        <dbReference type="ARBA" id="ARBA00008164"/>
    </source>
</evidence>
<dbReference type="GO" id="GO:0006508">
    <property type="term" value="P:proteolysis"/>
    <property type="evidence" value="ECO:0007669"/>
    <property type="project" value="UniProtKB-KW"/>
</dbReference>
<dbReference type="InterPro" id="IPR001107">
    <property type="entry name" value="Band_7"/>
</dbReference>
<dbReference type="InterPro" id="IPR001972">
    <property type="entry name" value="Stomatin_HflK_fam"/>
</dbReference>
<dbReference type="CDD" id="cd08826">
    <property type="entry name" value="SPFH_eoslipins_u1"/>
    <property type="match status" value="1"/>
</dbReference>
<comment type="similarity">
    <text evidence="1">Belongs to the band 7/mec-2 family.</text>
</comment>
<feature type="region of interest" description="Disordered" evidence="2">
    <location>
        <begin position="288"/>
        <end position="389"/>
    </location>
</feature>
<dbReference type="RefSeq" id="WP_231404023.1">
    <property type="nucleotide sequence ID" value="NZ_BAABES010000012.1"/>
</dbReference>
<dbReference type="AlphaFoldDB" id="A0A931DPN7"/>
<dbReference type="InterPro" id="IPR036013">
    <property type="entry name" value="Band_7/SPFH_dom_sf"/>
</dbReference>
<keyword evidence="4" id="KW-0378">Hydrolase</keyword>